<evidence type="ECO:0000313" key="2">
    <source>
        <dbReference type="EnsemblMetazoa" id="GAUT045322-PA"/>
    </source>
</evidence>
<dbReference type="Proteomes" id="UP000078200">
    <property type="component" value="Unassembled WGS sequence"/>
</dbReference>
<reference evidence="2" key="1">
    <citation type="submission" date="2020-05" db="UniProtKB">
        <authorList>
            <consortium name="EnsemblMetazoa"/>
        </authorList>
    </citation>
    <scope>IDENTIFICATION</scope>
    <source>
        <strain evidence="2">TTRI</strain>
    </source>
</reference>
<dbReference type="EnsemblMetazoa" id="GAUT045322-RA">
    <property type="protein sequence ID" value="GAUT045322-PA"/>
    <property type="gene ID" value="GAUT045322"/>
</dbReference>
<accession>A0A1A9VRN2</accession>
<proteinExistence type="predicted"/>
<evidence type="ECO:0000256" key="1">
    <source>
        <dbReference type="SAM" id="MobiDB-lite"/>
    </source>
</evidence>
<dbReference type="VEuPathDB" id="VectorBase:GAUT045322"/>
<name>A0A1A9VRN2_GLOAU</name>
<protein>
    <submittedName>
        <fullName evidence="2">Uncharacterized protein</fullName>
    </submittedName>
</protein>
<sequence>MDQKVRHHLLKNLANLAANGYHSPLALSAPQPQQANLLSSNALHLYAAAAAVSHSRVPAWRPFFRLCTAPGLLTCDSNSFLIYRQRILSASVAQTADAAVLTTCAPVGATQHHSGHLASNQLILAELNNKSLTSRPSAAITVATACQTQQKTDLQKSALPLCDGITSNLPAVPQTDGDESNDADVSRKSIKA</sequence>
<dbReference type="AlphaFoldDB" id="A0A1A9VRN2"/>
<keyword evidence="3" id="KW-1185">Reference proteome</keyword>
<organism evidence="2 3">
    <name type="scientific">Glossina austeni</name>
    <name type="common">Savannah tsetse fly</name>
    <dbReference type="NCBI Taxonomy" id="7395"/>
    <lineage>
        <taxon>Eukaryota</taxon>
        <taxon>Metazoa</taxon>
        <taxon>Ecdysozoa</taxon>
        <taxon>Arthropoda</taxon>
        <taxon>Hexapoda</taxon>
        <taxon>Insecta</taxon>
        <taxon>Pterygota</taxon>
        <taxon>Neoptera</taxon>
        <taxon>Endopterygota</taxon>
        <taxon>Diptera</taxon>
        <taxon>Brachycera</taxon>
        <taxon>Muscomorpha</taxon>
        <taxon>Hippoboscoidea</taxon>
        <taxon>Glossinidae</taxon>
        <taxon>Glossina</taxon>
    </lineage>
</organism>
<feature type="region of interest" description="Disordered" evidence="1">
    <location>
        <begin position="170"/>
        <end position="192"/>
    </location>
</feature>
<evidence type="ECO:0000313" key="3">
    <source>
        <dbReference type="Proteomes" id="UP000078200"/>
    </source>
</evidence>